<keyword evidence="9" id="KW-1185">Reference proteome</keyword>
<evidence type="ECO:0000256" key="5">
    <source>
        <dbReference type="PROSITE-ProRule" id="PRU01016"/>
    </source>
</evidence>
<evidence type="ECO:0000256" key="4">
    <source>
        <dbReference type="ARBA" id="ARBA00022747"/>
    </source>
</evidence>
<dbReference type="SUPFAM" id="SSF53335">
    <property type="entry name" value="S-adenosyl-L-methionine-dependent methyltransferases"/>
    <property type="match status" value="1"/>
</dbReference>
<dbReference type="Proteomes" id="UP000013378">
    <property type="component" value="Unassembled WGS sequence"/>
</dbReference>
<keyword evidence="3 5" id="KW-0949">S-adenosyl-L-methionine</keyword>
<dbReference type="Gene3D" id="3.40.50.150">
    <property type="entry name" value="Vaccinia Virus protein VP39"/>
    <property type="match status" value="1"/>
</dbReference>
<keyword evidence="1 5" id="KW-0489">Methyltransferase</keyword>
<organism evidence="8 9">
    <name type="scientific">Caldisalinibacter kiritimatiensis</name>
    <dbReference type="NCBI Taxonomy" id="1304284"/>
    <lineage>
        <taxon>Bacteria</taxon>
        <taxon>Bacillati</taxon>
        <taxon>Bacillota</taxon>
        <taxon>Tissierellia</taxon>
        <taxon>Tissierellales</taxon>
        <taxon>Thermohalobacteraceae</taxon>
        <taxon>Caldisalinibacter</taxon>
    </lineage>
</organism>
<evidence type="ECO:0000313" key="8">
    <source>
        <dbReference type="EMBL" id="EOD00409.1"/>
    </source>
</evidence>
<evidence type="ECO:0000313" key="9">
    <source>
        <dbReference type="Proteomes" id="UP000013378"/>
    </source>
</evidence>
<comment type="catalytic activity">
    <reaction evidence="7">
        <text>a 2'-deoxycytidine in DNA + S-adenosyl-L-methionine = a 5-methyl-2'-deoxycytidine in DNA + S-adenosyl-L-homocysteine + H(+)</text>
        <dbReference type="Rhea" id="RHEA:13681"/>
        <dbReference type="Rhea" id="RHEA-COMP:11369"/>
        <dbReference type="Rhea" id="RHEA-COMP:11370"/>
        <dbReference type="ChEBI" id="CHEBI:15378"/>
        <dbReference type="ChEBI" id="CHEBI:57856"/>
        <dbReference type="ChEBI" id="CHEBI:59789"/>
        <dbReference type="ChEBI" id="CHEBI:85452"/>
        <dbReference type="ChEBI" id="CHEBI:85454"/>
        <dbReference type="EC" id="2.1.1.37"/>
    </reaction>
</comment>
<dbReference type="EMBL" id="ARZA01000175">
    <property type="protein sequence ID" value="EOD00409.1"/>
    <property type="molecule type" value="Genomic_DNA"/>
</dbReference>
<keyword evidence="4" id="KW-0680">Restriction system</keyword>
<proteinExistence type="inferred from homology"/>
<dbReference type="eggNOG" id="COG0270">
    <property type="taxonomic scope" value="Bacteria"/>
</dbReference>
<evidence type="ECO:0000256" key="7">
    <source>
        <dbReference type="RuleBase" id="RU000417"/>
    </source>
</evidence>
<dbReference type="InterPro" id="IPR031303">
    <property type="entry name" value="C5_meth_CS"/>
</dbReference>
<dbReference type="GO" id="GO:0032259">
    <property type="term" value="P:methylation"/>
    <property type="evidence" value="ECO:0007669"/>
    <property type="project" value="UniProtKB-KW"/>
</dbReference>
<evidence type="ECO:0000256" key="2">
    <source>
        <dbReference type="ARBA" id="ARBA00022679"/>
    </source>
</evidence>
<dbReference type="CDD" id="cd00315">
    <property type="entry name" value="Cyt_C5_DNA_methylase"/>
    <property type="match status" value="1"/>
</dbReference>
<reference evidence="8 9" key="1">
    <citation type="journal article" date="2015" name="Geomicrobiol. J.">
        <title>Caldisalinibacter kiritimatiensis gen. nov., sp. nov., a moderately thermohalophilic thiosulfate-reducing bacterium from a hypersaline microbial mat.</title>
        <authorList>
            <person name="Ben Hania W."/>
            <person name="Joseph M."/>
            <person name="Fiebig A."/>
            <person name="Bunk B."/>
            <person name="Klenk H.-P."/>
            <person name="Fardeau M.-L."/>
            <person name="Spring S."/>
        </authorList>
    </citation>
    <scope>NUCLEOTIDE SEQUENCE [LARGE SCALE GENOMIC DNA]</scope>
    <source>
        <strain evidence="8 9">L21-TH-D2</strain>
    </source>
</reference>
<comment type="similarity">
    <text evidence="5 6">Belongs to the class I-like SAM-binding methyltransferase superfamily. C5-methyltransferase family.</text>
</comment>
<dbReference type="PROSITE" id="PS00094">
    <property type="entry name" value="C5_MTASE_1"/>
    <property type="match status" value="1"/>
</dbReference>
<dbReference type="STRING" id="1304284.L21TH_1545"/>
<dbReference type="InterPro" id="IPR018117">
    <property type="entry name" value="C5_DNA_meth_AS"/>
</dbReference>
<sequence length="331" mass="37110">MNQLRNMSFIDLFAGIGGFRIALEKFGANCVFSSEKDKYAKITYEANFGDIPAGDITKIKSEDIPPHDILCAGFPCQPFSISGKQKGFEDSRGTLFFEIARIVKYHRPKMLFLENVANLRRHKDGKTIDNMIKILKDLEYNVFTEILNASDFGVPQSRKRLYFVCFRKELGIMNFSFPKPTLEDIALEDILLPDSETEKYIIDRDDIYMKDITINDRKLKPIRIGTINKGGQGERIYSPKGHAITLSAHGGGPGAKTGAYLVNNKVRKLAPRECALAQGFPPDFKIPVSDSQAWKQFGNSVAVPVLIKILEKVSKYNLKTSSLKTSIEAVS</sequence>
<comment type="caution">
    <text evidence="8">The sequence shown here is derived from an EMBL/GenBank/DDBJ whole genome shotgun (WGS) entry which is preliminary data.</text>
</comment>
<dbReference type="NCBIfam" id="TIGR00675">
    <property type="entry name" value="dcm"/>
    <property type="match status" value="1"/>
</dbReference>
<dbReference type="RefSeq" id="WP_006313461.1">
    <property type="nucleotide sequence ID" value="NZ_ARZA01000175.1"/>
</dbReference>
<dbReference type="OrthoDB" id="9813719at2"/>
<keyword evidence="2 5" id="KW-0808">Transferase</keyword>
<evidence type="ECO:0000256" key="6">
    <source>
        <dbReference type="RuleBase" id="RU000416"/>
    </source>
</evidence>
<dbReference type="InterPro" id="IPR001525">
    <property type="entry name" value="C5_MeTfrase"/>
</dbReference>
<accession>R1CUS4</accession>
<dbReference type="Gene3D" id="3.90.120.10">
    <property type="entry name" value="DNA Methylase, subunit A, domain 2"/>
    <property type="match status" value="1"/>
</dbReference>
<protein>
    <recommendedName>
        <fullName evidence="7">Cytosine-specific methyltransferase</fullName>
        <ecNumber evidence="7">2.1.1.37</ecNumber>
    </recommendedName>
</protein>
<dbReference type="PRINTS" id="PR00105">
    <property type="entry name" value="C5METTRFRASE"/>
</dbReference>
<dbReference type="EC" id="2.1.1.37" evidence="7"/>
<dbReference type="InterPro" id="IPR050750">
    <property type="entry name" value="C5-MTase"/>
</dbReference>
<feature type="active site" evidence="5">
    <location>
        <position position="76"/>
    </location>
</feature>
<evidence type="ECO:0000256" key="1">
    <source>
        <dbReference type="ARBA" id="ARBA00022603"/>
    </source>
</evidence>
<dbReference type="InterPro" id="IPR029063">
    <property type="entry name" value="SAM-dependent_MTases_sf"/>
</dbReference>
<dbReference type="Pfam" id="PF00145">
    <property type="entry name" value="DNA_methylase"/>
    <property type="match status" value="1"/>
</dbReference>
<dbReference type="PROSITE" id="PS51679">
    <property type="entry name" value="SAM_MT_C5"/>
    <property type="match status" value="1"/>
</dbReference>
<dbReference type="GO" id="GO:0003886">
    <property type="term" value="F:DNA (cytosine-5-)-methyltransferase activity"/>
    <property type="evidence" value="ECO:0007669"/>
    <property type="project" value="UniProtKB-EC"/>
</dbReference>
<gene>
    <name evidence="8" type="ORF">L21TH_1545</name>
</gene>
<dbReference type="PANTHER" id="PTHR46098:SF1">
    <property type="entry name" value="TRNA (CYTOSINE(38)-C(5))-METHYLTRANSFERASE"/>
    <property type="match status" value="1"/>
</dbReference>
<dbReference type="AlphaFoldDB" id="R1CUS4"/>
<dbReference type="PANTHER" id="PTHR46098">
    <property type="entry name" value="TRNA (CYTOSINE(38)-C(5))-METHYLTRANSFERASE"/>
    <property type="match status" value="1"/>
</dbReference>
<name>R1CUS4_9FIRM</name>
<dbReference type="PROSITE" id="PS00095">
    <property type="entry name" value="C5_MTASE_2"/>
    <property type="match status" value="1"/>
</dbReference>
<dbReference type="GO" id="GO:0009307">
    <property type="term" value="P:DNA restriction-modification system"/>
    <property type="evidence" value="ECO:0007669"/>
    <property type="project" value="UniProtKB-KW"/>
</dbReference>
<dbReference type="PATRIC" id="fig|1304284.3.peg.1514"/>
<evidence type="ECO:0000256" key="3">
    <source>
        <dbReference type="ARBA" id="ARBA00022691"/>
    </source>
</evidence>